<feature type="compositionally biased region" description="Polar residues" evidence="5">
    <location>
        <begin position="144"/>
        <end position="155"/>
    </location>
</feature>
<evidence type="ECO:0000256" key="5">
    <source>
        <dbReference type="SAM" id="MobiDB-lite"/>
    </source>
</evidence>
<dbReference type="GO" id="GO:0008270">
    <property type="term" value="F:zinc ion binding"/>
    <property type="evidence" value="ECO:0007669"/>
    <property type="project" value="UniProtKB-KW"/>
</dbReference>
<feature type="compositionally biased region" description="Low complexity" evidence="5">
    <location>
        <begin position="303"/>
        <end position="352"/>
    </location>
</feature>
<feature type="compositionally biased region" description="Basic and acidic residues" evidence="5">
    <location>
        <begin position="950"/>
        <end position="968"/>
    </location>
</feature>
<dbReference type="SUPFAM" id="SSF57716">
    <property type="entry name" value="Glucocorticoid receptor-like (DNA-binding domain)"/>
    <property type="match status" value="1"/>
</dbReference>
<feature type="region of interest" description="Disordered" evidence="5">
    <location>
        <begin position="1101"/>
        <end position="1182"/>
    </location>
</feature>
<feature type="compositionally biased region" description="Pro residues" evidence="5">
    <location>
        <begin position="252"/>
        <end position="262"/>
    </location>
</feature>
<feature type="compositionally biased region" description="Pro residues" evidence="5">
    <location>
        <begin position="58"/>
        <end position="74"/>
    </location>
</feature>
<feature type="compositionally biased region" description="Pro residues" evidence="5">
    <location>
        <begin position="599"/>
        <end position="609"/>
    </location>
</feature>
<dbReference type="STRING" id="1314771.A0A197KFE2"/>
<dbReference type="InterPro" id="IPR013088">
    <property type="entry name" value="Znf_NHR/GATA"/>
</dbReference>
<dbReference type="Gene3D" id="3.30.50.10">
    <property type="entry name" value="Erythroid Transcription Factor GATA-1, subunit A"/>
    <property type="match status" value="1"/>
</dbReference>
<feature type="compositionally biased region" description="Pro residues" evidence="5">
    <location>
        <begin position="618"/>
        <end position="629"/>
    </location>
</feature>
<feature type="compositionally biased region" description="Low complexity" evidence="5">
    <location>
        <begin position="196"/>
        <end position="230"/>
    </location>
</feature>
<evidence type="ECO:0000256" key="2">
    <source>
        <dbReference type="ARBA" id="ARBA00022771"/>
    </source>
</evidence>
<feature type="compositionally biased region" description="Low complexity" evidence="5">
    <location>
        <begin position="94"/>
        <end position="103"/>
    </location>
</feature>
<dbReference type="GO" id="GO:0006355">
    <property type="term" value="P:regulation of DNA-templated transcription"/>
    <property type="evidence" value="ECO:0007669"/>
    <property type="project" value="InterPro"/>
</dbReference>
<dbReference type="PANTHER" id="PTHR47255">
    <property type="entry name" value="GATA TRANSCRIPTION FACTOR 22-RELATED"/>
    <property type="match status" value="1"/>
</dbReference>
<feature type="region of interest" description="Disordered" evidence="5">
    <location>
        <begin position="1"/>
        <end position="503"/>
    </location>
</feature>
<feature type="compositionally biased region" description="Low complexity" evidence="5">
    <location>
        <begin position="1204"/>
        <end position="1245"/>
    </location>
</feature>
<sequence length="1335" mass="145457">MDPKPYPHQSAFPPDAQHSDNLTLHQRPSAQDLPAAGPGLHSHSHSHSHNHSQHSYPSPTPPVAKDPSSLPPSSSPFYNSHRQLQQSFWPPRSHQQQQAYPHYPQEHSQHLGHHQWHRGQEHQGGPHPLAQHHHDRRMEKDDSISSNDRGNTDCNSNDESDYPPSSKRLPAPSSSSAIDVDPQTRQSGQSADPRISSVSSPVDADSSSTSMPVAGSGSGSGPPQFSSSRGTVFDRGGYVDETMHEDDRRSYPPYPPHLPPHSPHPHRLSHSHSAHHTPPYPYSPASPASFAHSERDRDFDTATTSSSSPRRPIETTRPMSNLTYQHRQLQQQQQQQYHQASLARHQGQGQSPPISPQEAEAFGSRSTRFSLSSIDGNNHHTHPPLPPSHSHRHRESSLPLSSAKETAEIADSIGNRDLDSPPLADRPPLSSTSSSSSTSHGRISPSHAAVTSTSSSSITQTTATTTGQSAPSAFATTSISTTTINNTPFDDPSPSSRPPYARRDWDYDFVPRASLRPLDNPRDFHPYVRAHHYQHFHDAQRRHSAQLPPHAYPYPYEYPYLPHRPYPLNRSGSFDEGYPEYHYPRTHWDPYGPPPPSHYPPHVPPPPPSHHSAYYDAPPRPRPPPPPHGPATSSLSRPTIDNNSSHRTGQHGEGGMSNYDSYAEDREEESEGGEQRRKGGNQSSSRFHNLRFKFGTDMPSTIDLKSAIESCDILCRFALHYGNQIKNGNSTSQETIEGSALGLDPIERANLQKIRSMNTTMLIGIQKAEKMNDPSSSSSTAGGGPSGDISEADRMTMEEEIELDEREGSPLRFGPGQPWNVMVLELARAATSIFQLAIRIKAWVNMTPEERELDEEINMIRGKRCLLMDSTLAVPTVDQNGNLQKDWAVVPAATSTSKSFYQRQRDLEQQRQTHTAAQSKQTKNGQQAQPQSTAAKHELGTSLDSNGMMMDHDGAPETKPFKIPRRDSSNGGVSSTAAGRFDSLKGPSGPFSLVGGGGAGNSGSAMESSMSSSFTSNASSVTSSMNDGVSAYRSAEGTTRNSKNSDVPHQKYRKRAKRSQAPGRCQSCHSSDTPEWRRGPDGARTLCNACGLHYAKLLRRQNEQAQRQSPSRISSALSSSTASTTTPNSSSNINSTSAAKTAPPTTLALPAPTPVVTPTPTEPSIPTTVPAETVSANKSTSRPTGFPVISFPFKRLHGQGRVNASSPSVTSTATSTTATSTATVMTTSGPSSLSLSSYSSISSSGRRTLTDHQVVPLYDGQTSGNKGGAGARAPMGGRGGSATNTSQYQLLQRQQQQYQQMEYHKPHPNQSQNQNQQAYMQDVSMDETPRTNSAK</sequence>
<organism evidence="7 8">
    <name type="scientific">Linnemannia elongata AG-77</name>
    <dbReference type="NCBI Taxonomy" id="1314771"/>
    <lineage>
        <taxon>Eukaryota</taxon>
        <taxon>Fungi</taxon>
        <taxon>Fungi incertae sedis</taxon>
        <taxon>Mucoromycota</taxon>
        <taxon>Mortierellomycotina</taxon>
        <taxon>Mortierellomycetes</taxon>
        <taxon>Mortierellales</taxon>
        <taxon>Mortierellaceae</taxon>
        <taxon>Linnemannia</taxon>
    </lineage>
</organism>
<dbReference type="CDD" id="cd00202">
    <property type="entry name" value="ZnF_GATA"/>
    <property type="match status" value="1"/>
</dbReference>
<feature type="compositionally biased region" description="Polar residues" evidence="5">
    <location>
        <begin position="912"/>
        <end position="934"/>
    </location>
</feature>
<feature type="compositionally biased region" description="Low complexity" evidence="5">
    <location>
        <begin position="430"/>
        <end position="494"/>
    </location>
</feature>
<feature type="region of interest" description="Disordered" evidence="5">
    <location>
        <begin position="900"/>
        <end position="1080"/>
    </location>
</feature>
<evidence type="ECO:0000256" key="4">
    <source>
        <dbReference type="PROSITE-ProRule" id="PRU00094"/>
    </source>
</evidence>
<feature type="compositionally biased region" description="Polar residues" evidence="5">
    <location>
        <begin position="1036"/>
        <end position="1047"/>
    </location>
</feature>
<dbReference type="OrthoDB" id="2162994at2759"/>
<gene>
    <name evidence="7" type="ORF">K457DRAFT_13658</name>
</gene>
<feature type="compositionally biased region" description="Gly residues" evidence="5">
    <location>
        <begin position="1265"/>
        <end position="1280"/>
    </location>
</feature>
<keyword evidence="8" id="KW-1185">Reference proteome</keyword>
<feature type="region of interest" description="Disordered" evidence="5">
    <location>
        <begin position="599"/>
        <end position="686"/>
    </location>
</feature>
<feature type="compositionally biased region" description="Pro residues" evidence="5">
    <location>
        <begin position="1151"/>
        <end position="1163"/>
    </location>
</feature>
<dbReference type="Pfam" id="PF00320">
    <property type="entry name" value="GATA"/>
    <property type="match status" value="1"/>
</dbReference>
<protein>
    <recommendedName>
        <fullName evidence="6">GATA-type domain-containing protein</fullName>
    </recommendedName>
</protein>
<keyword evidence="1" id="KW-0479">Metal-binding</keyword>
<feature type="region of interest" description="Disordered" evidence="5">
    <location>
        <begin position="1200"/>
        <end position="1335"/>
    </location>
</feature>
<accession>A0A197KFE2</accession>
<dbReference type="Proteomes" id="UP000078512">
    <property type="component" value="Unassembled WGS sequence"/>
</dbReference>
<feature type="compositionally biased region" description="Low complexity" evidence="5">
    <location>
        <begin position="163"/>
        <end position="176"/>
    </location>
</feature>
<feature type="compositionally biased region" description="Low complexity" evidence="5">
    <location>
        <begin position="1287"/>
        <end position="1300"/>
    </location>
</feature>
<evidence type="ECO:0000313" key="8">
    <source>
        <dbReference type="Proteomes" id="UP000078512"/>
    </source>
</evidence>
<dbReference type="SMART" id="SM00401">
    <property type="entry name" value="ZnF_GATA"/>
    <property type="match status" value="1"/>
</dbReference>
<reference evidence="7 8" key="1">
    <citation type="submission" date="2016-05" db="EMBL/GenBank/DDBJ databases">
        <title>Genome sequencing reveals origins of a unique bacterial endosymbiosis in the earliest lineages of terrestrial Fungi.</title>
        <authorList>
            <consortium name="DOE Joint Genome Institute"/>
            <person name="Uehling J."/>
            <person name="Gryganskyi A."/>
            <person name="Hameed K."/>
            <person name="Tschaplinski T."/>
            <person name="Misztal P."/>
            <person name="Wu S."/>
            <person name="Desiro A."/>
            <person name="Vande Pol N."/>
            <person name="Du Z.-Y."/>
            <person name="Zienkiewicz A."/>
            <person name="Zienkiewicz K."/>
            <person name="Morin E."/>
            <person name="Tisserant E."/>
            <person name="Splivallo R."/>
            <person name="Hainaut M."/>
            <person name="Henrissat B."/>
            <person name="Ohm R."/>
            <person name="Kuo A."/>
            <person name="Yan J."/>
            <person name="Lipzen A."/>
            <person name="Nolan M."/>
            <person name="Labutti K."/>
            <person name="Barry K."/>
            <person name="Goldstein A."/>
            <person name="Labbe J."/>
            <person name="Schadt C."/>
            <person name="Tuskan G."/>
            <person name="Grigoriev I."/>
            <person name="Martin F."/>
            <person name="Vilgalys R."/>
            <person name="Bonito G."/>
        </authorList>
    </citation>
    <scope>NUCLEOTIDE SEQUENCE [LARGE SCALE GENOMIC DNA]</scope>
    <source>
        <strain evidence="7 8">AG-77</strain>
    </source>
</reference>
<dbReference type="EMBL" id="KV442015">
    <property type="protein sequence ID" value="OAQ35094.1"/>
    <property type="molecule type" value="Genomic_DNA"/>
</dbReference>
<feature type="compositionally biased region" description="Polar residues" evidence="5">
    <location>
        <begin position="631"/>
        <end position="647"/>
    </location>
</feature>
<evidence type="ECO:0000256" key="1">
    <source>
        <dbReference type="ARBA" id="ARBA00022723"/>
    </source>
</evidence>
<keyword evidence="2 4" id="KW-0863">Zinc-finger</keyword>
<dbReference type="InterPro" id="IPR000679">
    <property type="entry name" value="Znf_GATA"/>
</dbReference>
<feature type="compositionally biased region" description="Basic residues" evidence="5">
    <location>
        <begin position="263"/>
        <end position="275"/>
    </location>
</feature>
<feature type="compositionally biased region" description="Low complexity" evidence="5">
    <location>
        <begin position="1109"/>
        <end position="1150"/>
    </location>
</feature>
<evidence type="ECO:0000313" key="7">
    <source>
        <dbReference type="EMBL" id="OAQ35094.1"/>
    </source>
</evidence>
<feature type="compositionally biased region" description="Polar residues" evidence="5">
    <location>
        <begin position="19"/>
        <end position="29"/>
    </location>
</feature>
<feature type="domain" description="GATA-type" evidence="6">
    <location>
        <begin position="1059"/>
        <end position="1094"/>
    </location>
</feature>
<dbReference type="GO" id="GO:0043565">
    <property type="term" value="F:sequence-specific DNA binding"/>
    <property type="evidence" value="ECO:0007669"/>
    <property type="project" value="InterPro"/>
</dbReference>
<feature type="compositionally biased region" description="Low complexity" evidence="5">
    <location>
        <begin position="1002"/>
        <end position="1024"/>
    </location>
</feature>
<evidence type="ECO:0000259" key="6">
    <source>
        <dbReference type="PROSITE" id="PS50114"/>
    </source>
</evidence>
<dbReference type="PROSITE" id="PS50114">
    <property type="entry name" value="GATA_ZN_FINGER_2"/>
    <property type="match status" value="1"/>
</dbReference>
<dbReference type="PANTHER" id="PTHR47255:SF4">
    <property type="entry name" value="GATA ZINC FINGER DOMAIN-CONTAINING PROTEIN 12"/>
    <property type="match status" value="1"/>
</dbReference>
<proteinExistence type="predicted"/>
<feature type="compositionally biased region" description="Basic and acidic residues" evidence="5">
    <location>
        <begin position="237"/>
        <end position="250"/>
    </location>
</feature>
<feature type="compositionally biased region" description="Polar residues" evidence="5">
    <location>
        <begin position="77"/>
        <end position="88"/>
    </location>
</feature>
<feature type="compositionally biased region" description="Basic residues" evidence="5">
    <location>
        <begin position="42"/>
        <end position="52"/>
    </location>
</feature>
<keyword evidence="3" id="KW-0862">Zinc</keyword>
<feature type="compositionally biased region" description="Polar residues" evidence="5">
    <location>
        <begin position="364"/>
        <end position="376"/>
    </location>
</feature>
<name>A0A197KFE2_9FUNG</name>
<feature type="region of interest" description="Disordered" evidence="5">
    <location>
        <begin position="769"/>
        <end position="791"/>
    </location>
</feature>
<dbReference type="PROSITE" id="PS00344">
    <property type="entry name" value="GATA_ZN_FINGER_1"/>
    <property type="match status" value="1"/>
</dbReference>
<dbReference type="InterPro" id="IPR052138">
    <property type="entry name" value="GATA_ZnFinger_Domain"/>
</dbReference>
<evidence type="ECO:0000256" key="3">
    <source>
        <dbReference type="ARBA" id="ARBA00022833"/>
    </source>
</evidence>